<dbReference type="SMART" id="SM00066">
    <property type="entry name" value="GAL4"/>
    <property type="match status" value="1"/>
</dbReference>
<organism evidence="6 7">
    <name type="scientific">Dactylonectria estremocensis</name>
    <dbReference type="NCBI Taxonomy" id="1079267"/>
    <lineage>
        <taxon>Eukaryota</taxon>
        <taxon>Fungi</taxon>
        <taxon>Dikarya</taxon>
        <taxon>Ascomycota</taxon>
        <taxon>Pezizomycotina</taxon>
        <taxon>Sordariomycetes</taxon>
        <taxon>Hypocreomycetidae</taxon>
        <taxon>Hypocreales</taxon>
        <taxon>Nectriaceae</taxon>
        <taxon>Dactylonectria</taxon>
    </lineage>
</organism>
<dbReference type="SMART" id="SM00906">
    <property type="entry name" value="Fungal_trans"/>
    <property type="match status" value="1"/>
</dbReference>
<dbReference type="GO" id="GO:0003677">
    <property type="term" value="F:DNA binding"/>
    <property type="evidence" value="ECO:0007669"/>
    <property type="project" value="InterPro"/>
</dbReference>
<dbReference type="PROSITE" id="PS50048">
    <property type="entry name" value="ZN2_CY6_FUNGAL_2"/>
    <property type="match status" value="1"/>
</dbReference>
<sequence length="877" mass="98348">MSCSSFPAKVSSDGIRMPRPRAPKACLRCRARKVRCDVSISGIPCRNCDLDHMSCAVSERMSKRRLPTNKELNTNSPTNVILPRATADKETSQTPSELVWDAQPDLPLKKSQIQTTTQASSHSSDTNSSPGQLILDFSPAAQKKPKPSVDKAFGLVSPSTNFPKYSPTIKPSPSRPCRSSRADCLKPSEYPFVQLPDLSRMPAEDVDCLSLQGCLQLPPRLILDEFVRHYFLYVHPIVPLLDEGHFWDIYCDKLGDGPEVERIPIVVFQAMLFVSCSFVPRNITDALGFDCPRVASTSFYKRAKLLFDLNTESSPIALAQAALLLTYWPTSVGVGPTKPNTIWLGIAIHHAKSIRAHRMFDRPGLPPGSIPRSKHIRTLRRLWWCCIFRDRVLSLGLRRNIQITHKYPSLETEDFEHEITRSLVHEPSTKRHLVGILLRLLELFVVLTDLLPLLSLSDESLEEQQAANGDTRLKLADCQLALTNWYTKTRQLFPLPRKGNEFRQQSVIVHTNMMYIYYHAAKLGLHHQEVLVGTCLSPTGSMDPATIHKSRHEVRKATMKITDRLKESMQLGLVRYFPISIVALIAMPLLLLILDVKLQAPKLNSERASLRQECLRTLVQAMNEYHLQYHGVDLISHTIHHVVDLAQLDPALRSSGERMGWTDAITHRPSQYLRLTLVMDLSLKHAKLPETYEFPGNLQHLLCDRMGAAVCLPWNSTKQVQAASPSKYASSDDKSGEPDVMELSHSPTTASILTILDPALITNELDSHFDPLATDDFSFGLATDQITDSPLCEPVIEHQEPTGENEVDWDSVITGETISVDNGASSFVPNVEGDQVEEFVSMLFEMADTQDNELFQTEKQASPSHQWLAPSRVEMTS</sequence>
<feature type="compositionally biased region" description="Polar residues" evidence="3">
    <location>
        <begin position="70"/>
        <end position="79"/>
    </location>
</feature>
<dbReference type="AlphaFoldDB" id="A0A9P9EMM0"/>
<dbReference type="EMBL" id="JAGMUU010000013">
    <property type="protein sequence ID" value="KAH7140242.1"/>
    <property type="molecule type" value="Genomic_DNA"/>
</dbReference>
<dbReference type="GO" id="GO:0008270">
    <property type="term" value="F:zinc ion binding"/>
    <property type="evidence" value="ECO:0007669"/>
    <property type="project" value="InterPro"/>
</dbReference>
<feature type="region of interest" description="Disordered" evidence="3">
    <location>
        <begin position="858"/>
        <end position="877"/>
    </location>
</feature>
<dbReference type="CDD" id="cd00067">
    <property type="entry name" value="GAL4"/>
    <property type="match status" value="1"/>
</dbReference>
<feature type="domain" description="Zn(2)-C6 fungal-type" evidence="5">
    <location>
        <begin position="25"/>
        <end position="57"/>
    </location>
</feature>
<feature type="compositionally biased region" description="Polar residues" evidence="3">
    <location>
        <begin position="111"/>
        <end position="131"/>
    </location>
</feature>
<keyword evidence="4" id="KW-0812">Transmembrane</keyword>
<feature type="region of interest" description="Disordered" evidence="3">
    <location>
        <begin position="722"/>
        <end position="743"/>
    </location>
</feature>
<dbReference type="InterPro" id="IPR036864">
    <property type="entry name" value="Zn2-C6_fun-type_DNA-bd_sf"/>
</dbReference>
<dbReference type="Pfam" id="PF00172">
    <property type="entry name" value="Zn_clus"/>
    <property type="match status" value="1"/>
</dbReference>
<evidence type="ECO:0000259" key="5">
    <source>
        <dbReference type="PROSITE" id="PS50048"/>
    </source>
</evidence>
<proteinExistence type="predicted"/>
<dbReference type="InterPro" id="IPR052761">
    <property type="entry name" value="Fungal_Detox/Toxin_TFs"/>
</dbReference>
<dbReference type="Gene3D" id="4.10.240.10">
    <property type="entry name" value="Zn(2)-C6 fungal-type DNA-binding domain"/>
    <property type="match status" value="1"/>
</dbReference>
<feature type="region of interest" description="Disordered" evidence="3">
    <location>
        <begin position="111"/>
        <end position="134"/>
    </location>
</feature>
<dbReference type="PANTHER" id="PTHR47425:SF2">
    <property type="entry name" value="FARB-RELATED"/>
    <property type="match status" value="1"/>
</dbReference>
<gene>
    <name evidence="6" type="ORF">B0J13DRAFT_477321</name>
</gene>
<keyword evidence="4" id="KW-0472">Membrane</keyword>
<dbReference type="OrthoDB" id="5121955at2759"/>
<evidence type="ECO:0000256" key="3">
    <source>
        <dbReference type="SAM" id="MobiDB-lite"/>
    </source>
</evidence>
<evidence type="ECO:0000256" key="1">
    <source>
        <dbReference type="ARBA" id="ARBA00022723"/>
    </source>
</evidence>
<dbReference type="CDD" id="cd12148">
    <property type="entry name" value="fungal_TF_MHR"/>
    <property type="match status" value="1"/>
</dbReference>
<dbReference type="Proteomes" id="UP000717696">
    <property type="component" value="Unassembled WGS sequence"/>
</dbReference>
<evidence type="ECO:0000313" key="7">
    <source>
        <dbReference type="Proteomes" id="UP000717696"/>
    </source>
</evidence>
<reference evidence="6" key="1">
    <citation type="journal article" date="2021" name="Nat. Commun.">
        <title>Genetic determinants of endophytism in the Arabidopsis root mycobiome.</title>
        <authorList>
            <person name="Mesny F."/>
            <person name="Miyauchi S."/>
            <person name="Thiergart T."/>
            <person name="Pickel B."/>
            <person name="Atanasova L."/>
            <person name="Karlsson M."/>
            <person name="Huettel B."/>
            <person name="Barry K.W."/>
            <person name="Haridas S."/>
            <person name="Chen C."/>
            <person name="Bauer D."/>
            <person name="Andreopoulos W."/>
            <person name="Pangilinan J."/>
            <person name="LaButti K."/>
            <person name="Riley R."/>
            <person name="Lipzen A."/>
            <person name="Clum A."/>
            <person name="Drula E."/>
            <person name="Henrissat B."/>
            <person name="Kohler A."/>
            <person name="Grigoriev I.V."/>
            <person name="Martin F.M."/>
            <person name="Hacquard S."/>
        </authorList>
    </citation>
    <scope>NUCLEOTIDE SEQUENCE</scope>
    <source>
        <strain evidence="6">MPI-CAGE-AT-0021</strain>
    </source>
</reference>
<dbReference type="SUPFAM" id="SSF57701">
    <property type="entry name" value="Zn2/Cys6 DNA-binding domain"/>
    <property type="match status" value="1"/>
</dbReference>
<dbReference type="Pfam" id="PF04082">
    <property type="entry name" value="Fungal_trans"/>
    <property type="match status" value="1"/>
</dbReference>
<keyword evidence="4" id="KW-1133">Transmembrane helix</keyword>
<comment type="caution">
    <text evidence="6">The sequence shown here is derived from an EMBL/GenBank/DDBJ whole genome shotgun (WGS) entry which is preliminary data.</text>
</comment>
<name>A0A9P9EMM0_9HYPO</name>
<dbReference type="GO" id="GO:0006351">
    <property type="term" value="P:DNA-templated transcription"/>
    <property type="evidence" value="ECO:0007669"/>
    <property type="project" value="InterPro"/>
</dbReference>
<keyword evidence="2" id="KW-0539">Nucleus</keyword>
<feature type="region of interest" description="Disordered" evidence="3">
    <location>
        <begin position="66"/>
        <end position="97"/>
    </location>
</feature>
<dbReference type="PROSITE" id="PS00463">
    <property type="entry name" value="ZN2_CY6_FUNGAL_1"/>
    <property type="match status" value="1"/>
</dbReference>
<keyword evidence="7" id="KW-1185">Reference proteome</keyword>
<dbReference type="PANTHER" id="PTHR47425">
    <property type="entry name" value="FARB-RELATED"/>
    <property type="match status" value="1"/>
</dbReference>
<evidence type="ECO:0000256" key="2">
    <source>
        <dbReference type="ARBA" id="ARBA00023242"/>
    </source>
</evidence>
<accession>A0A9P9EMM0</accession>
<evidence type="ECO:0000313" key="6">
    <source>
        <dbReference type="EMBL" id="KAH7140242.1"/>
    </source>
</evidence>
<dbReference type="InterPro" id="IPR007219">
    <property type="entry name" value="XnlR_reg_dom"/>
</dbReference>
<protein>
    <submittedName>
        <fullName evidence="6">Fungal-specific transcription factor domain-containing protein</fullName>
    </submittedName>
</protein>
<keyword evidence="1" id="KW-0479">Metal-binding</keyword>
<evidence type="ECO:0000256" key="4">
    <source>
        <dbReference type="SAM" id="Phobius"/>
    </source>
</evidence>
<feature type="transmembrane region" description="Helical" evidence="4">
    <location>
        <begin position="573"/>
        <end position="594"/>
    </location>
</feature>
<dbReference type="InterPro" id="IPR001138">
    <property type="entry name" value="Zn2Cys6_DnaBD"/>
</dbReference>
<dbReference type="GO" id="GO:0000981">
    <property type="term" value="F:DNA-binding transcription factor activity, RNA polymerase II-specific"/>
    <property type="evidence" value="ECO:0007669"/>
    <property type="project" value="InterPro"/>
</dbReference>